<organism evidence="1 2">
    <name type="scientific">Purpureocillium lavendulum</name>
    <dbReference type="NCBI Taxonomy" id="1247861"/>
    <lineage>
        <taxon>Eukaryota</taxon>
        <taxon>Fungi</taxon>
        <taxon>Dikarya</taxon>
        <taxon>Ascomycota</taxon>
        <taxon>Pezizomycotina</taxon>
        <taxon>Sordariomycetes</taxon>
        <taxon>Hypocreomycetidae</taxon>
        <taxon>Hypocreales</taxon>
        <taxon>Ophiocordycipitaceae</taxon>
        <taxon>Purpureocillium</taxon>
    </lineage>
</organism>
<reference evidence="1" key="1">
    <citation type="submission" date="2023-01" db="EMBL/GenBank/DDBJ databases">
        <title>The growth and conidiation of Purpureocillium lavendulum are regulated by nitrogen source and histone H3K14 acetylation.</title>
        <authorList>
            <person name="Tang P."/>
            <person name="Han J."/>
            <person name="Zhang C."/>
            <person name="Tang P."/>
            <person name="Qi F."/>
            <person name="Zhang K."/>
            <person name="Liang L."/>
        </authorList>
    </citation>
    <scope>NUCLEOTIDE SEQUENCE</scope>
    <source>
        <strain evidence="1">YMF1.00683</strain>
    </source>
</reference>
<dbReference type="EMBL" id="JAQHRD010000001">
    <property type="protein sequence ID" value="KAJ6445449.1"/>
    <property type="molecule type" value="Genomic_DNA"/>
</dbReference>
<protein>
    <submittedName>
        <fullName evidence="1">Uncharacterized protein</fullName>
    </submittedName>
</protein>
<comment type="caution">
    <text evidence="1">The sequence shown here is derived from an EMBL/GenBank/DDBJ whole genome shotgun (WGS) entry which is preliminary data.</text>
</comment>
<dbReference type="Proteomes" id="UP001163105">
    <property type="component" value="Unassembled WGS sequence"/>
</dbReference>
<dbReference type="AlphaFoldDB" id="A0AB34G1Q3"/>
<sequence length="80" mass="8759">MTSAHVETCDRIGSHNQLLTAFMRRQICRDDGLAARLAGTVPGGPDSRLYSFNKDNLLEACKTETHVGSSQLCLATLHQE</sequence>
<accession>A0AB34G1Q3</accession>
<name>A0AB34G1Q3_9HYPO</name>
<gene>
    <name evidence="1" type="ORF">O9K51_00210</name>
</gene>
<evidence type="ECO:0000313" key="2">
    <source>
        <dbReference type="Proteomes" id="UP001163105"/>
    </source>
</evidence>
<keyword evidence="2" id="KW-1185">Reference proteome</keyword>
<proteinExistence type="predicted"/>
<evidence type="ECO:0000313" key="1">
    <source>
        <dbReference type="EMBL" id="KAJ6445449.1"/>
    </source>
</evidence>